<evidence type="ECO:0000313" key="1">
    <source>
        <dbReference type="EMBL" id="PBK94103.1"/>
    </source>
</evidence>
<dbReference type="InParanoid" id="A0A2H3E0N2"/>
<keyword evidence="2" id="KW-1185">Reference proteome</keyword>
<accession>A0A2H3E0N2</accession>
<name>A0A2H3E0N2_ARMGA</name>
<gene>
    <name evidence="1" type="ORF">ARMGADRAFT_1079573</name>
</gene>
<evidence type="ECO:0000313" key="2">
    <source>
        <dbReference type="Proteomes" id="UP000217790"/>
    </source>
</evidence>
<dbReference type="EMBL" id="KZ293655">
    <property type="protein sequence ID" value="PBK94103.1"/>
    <property type="molecule type" value="Genomic_DNA"/>
</dbReference>
<dbReference type="AlphaFoldDB" id="A0A2H3E0N2"/>
<reference evidence="2" key="1">
    <citation type="journal article" date="2017" name="Nat. Ecol. Evol.">
        <title>Genome expansion and lineage-specific genetic innovations in the forest pathogenic fungi Armillaria.</title>
        <authorList>
            <person name="Sipos G."/>
            <person name="Prasanna A.N."/>
            <person name="Walter M.C."/>
            <person name="O'Connor E."/>
            <person name="Balint B."/>
            <person name="Krizsan K."/>
            <person name="Kiss B."/>
            <person name="Hess J."/>
            <person name="Varga T."/>
            <person name="Slot J."/>
            <person name="Riley R."/>
            <person name="Boka B."/>
            <person name="Rigling D."/>
            <person name="Barry K."/>
            <person name="Lee J."/>
            <person name="Mihaltcheva S."/>
            <person name="LaButti K."/>
            <person name="Lipzen A."/>
            <person name="Waldron R."/>
            <person name="Moloney N.M."/>
            <person name="Sperisen C."/>
            <person name="Kredics L."/>
            <person name="Vagvoelgyi C."/>
            <person name="Patrignani A."/>
            <person name="Fitzpatrick D."/>
            <person name="Nagy I."/>
            <person name="Doyle S."/>
            <person name="Anderson J.B."/>
            <person name="Grigoriev I.V."/>
            <person name="Gueldener U."/>
            <person name="Muensterkoetter M."/>
            <person name="Nagy L.G."/>
        </authorList>
    </citation>
    <scope>NUCLEOTIDE SEQUENCE [LARGE SCALE GENOMIC DNA]</scope>
    <source>
        <strain evidence="2">Ar21-2</strain>
    </source>
</reference>
<sequence length="102" mass="11241">MRICLIIFTKTYCRCTAQKFDVLLVAAVTACVFGLTPGKNNRTRVLDPILRHFFGNQALTWDSGQLSLLTGHVCFDEDFTPVPEYSSVAASTLISARLTSPV</sequence>
<organism evidence="1 2">
    <name type="scientific">Armillaria gallica</name>
    <name type="common">Bulbous honey fungus</name>
    <name type="synonym">Armillaria bulbosa</name>
    <dbReference type="NCBI Taxonomy" id="47427"/>
    <lineage>
        <taxon>Eukaryota</taxon>
        <taxon>Fungi</taxon>
        <taxon>Dikarya</taxon>
        <taxon>Basidiomycota</taxon>
        <taxon>Agaricomycotina</taxon>
        <taxon>Agaricomycetes</taxon>
        <taxon>Agaricomycetidae</taxon>
        <taxon>Agaricales</taxon>
        <taxon>Marasmiineae</taxon>
        <taxon>Physalacriaceae</taxon>
        <taxon>Armillaria</taxon>
    </lineage>
</organism>
<dbReference type="Proteomes" id="UP000217790">
    <property type="component" value="Unassembled WGS sequence"/>
</dbReference>
<proteinExistence type="predicted"/>
<protein>
    <submittedName>
        <fullName evidence="1">Uncharacterized protein</fullName>
    </submittedName>
</protein>
<dbReference type="OrthoDB" id="10567908at2759"/>